<dbReference type="Proteomes" id="UP000588604">
    <property type="component" value="Unassembled WGS sequence"/>
</dbReference>
<proteinExistence type="predicted"/>
<evidence type="ECO:0000313" key="4">
    <source>
        <dbReference type="Proteomes" id="UP000588604"/>
    </source>
</evidence>
<protein>
    <submittedName>
        <fullName evidence="3">Fur family ferric uptake transcriptional regulator</fullName>
    </submittedName>
</protein>
<evidence type="ECO:0000256" key="2">
    <source>
        <dbReference type="PIRSR" id="PIRSR602481-2"/>
    </source>
</evidence>
<evidence type="ECO:0000313" key="3">
    <source>
        <dbReference type="EMBL" id="MBB6325836.1"/>
    </source>
</evidence>
<feature type="binding site" evidence="1">
    <location>
        <position position="84"/>
    </location>
    <ligand>
        <name>Zn(2+)</name>
        <dbReference type="ChEBI" id="CHEBI:29105"/>
    </ligand>
</feature>
<dbReference type="InterPro" id="IPR036388">
    <property type="entry name" value="WH-like_DNA-bd_sf"/>
</dbReference>
<dbReference type="Pfam" id="PF01475">
    <property type="entry name" value="FUR"/>
    <property type="match status" value="1"/>
</dbReference>
<dbReference type="AlphaFoldDB" id="A0A841MNN9"/>
<feature type="binding site" evidence="1">
    <location>
        <position position="119"/>
    </location>
    <ligand>
        <name>Zn(2+)</name>
        <dbReference type="ChEBI" id="CHEBI:29105"/>
    </ligand>
</feature>
<comment type="cofactor">
    <cofactor evidence="1">
        <name>Zn(2+)</name>
        <dbReference type="ChEBI" id="CHEBI:29105"/>
    </cofactor>
    <text evidence="1">Binds 1 zinc ion per subunit.</text>
</comment>
<sequence>MGNTIARTKILKIISLAKHPVNYSGIKDLVGNSFSRVTIYRMLIRLEKESLIYRFPDLKGDFRYSICSGSEETTPNNHFQCTVCDTVYKLEREPIEVSIPDDYLVHTVQVLTAGICPECKIFKEN</sequence>
<feature type="binding site" evidence="2">
    <location>
        <position position="96"/>
    </location>
    <ligand>
        <name>Fe cation</name>
        <dbReference type="ChEBI" id="CHEBI:24875"/>
    </ligand>
</feature>
<dbReference type="InterPro" id="IPR036390">
    <property type="entry name" value="WH_DNA-bd_sf"/>
</dbReference>
<gene>
    <name evidence="3" type="ORF">FHS59_001451</name>
</gene>
<reference evidence="3 4" key="1">
    <citation type="submission" date="2020-08" db="EMBL/GenBank/DDBJ databases">
        <title>Genomic Encyclopedia of Type Strains, Phase IV (KMG-IV): sequencing the most valuable type-strain genomes for metagenomic binning, comparative biology and taxonomic classification.</title>
        <authorList>
            <person name="Goeker M."/>
        </authorList>
    </citation>
    <scope>NUCLEOTIDE SEQUENCE [LARGE SCALE GENOMIC DNA]</scope>
    <source>
        <strain evidence="3 4">DSM 102044</strain>
    </source>
</reference>
<keyword evidence="4" id="KW-1185">Reference proteome</keyword>
<name>A0A841MNN9_9BACT</name>
<dbReference type="RefSeq" id="WP_184494392.1">
    <property type="nucleotide sequence ID" value="NZ_JACIJO010000001.1"/>
</dbReference>
<keyword evidence="1" id="KW-0479">Metal-binding</keyword>
<feature type="binding site" evidence="1">
    <location>
        <position position="81"/>
    </location>
    <ligand>
        <name>Zn(2+)</name>
        <dbReference type="ChEBI" id="CHEBI:29105"/>
    </ligand>
</feature>
<dbReference type="Gene3D" id="1.10.10.10">
    <property type="entry name" value="Winged helix-like DNA-binding domain superfamily/Winged helix DNA-binding domain"/>
    <property type="match status" value="1"/>
</dbReference>
<comment type="caution">
    <text evidence="3">The sequence shown here is derived from an EMBL/GenBank/DDBJ whole genome shotgun (WGS) entry which is preliminary data.</text>
</comment>
<keyword evidence="1" id="KW-0862">Zinc</keyword>
<keyword evidence="2" id="KW-0408">Iron</keyword>
<evidence type="ECO:0000256" key="1">
    <source>
        <dbReference type="PIRSR" id="PIRSR602481-1"/>
    </source>
</evidence>
<dbReference type="GO" id="GO:0046872">
    <property type="term" value="F:metal ion binding"/>
    <property type="evidence" value="ECO:0007669"/>
    <property type="project" value="UniProtKB-KW"/>
</dbReference>
<comment type="cofactor">
    <cofactor evidence="2">
        <name>Mn(2+)</name>
        <dbReference type="ChEBI" id="CHEBI:29035"/>
    </cofactor>
    <cofactor evidence="2">
        <name>Fe(2+)</name>
        <dbReference type="ChEBI" id="CHEBI:29033"/>
    </cofactor>
    <text evidence="2">Binds 1 Mn(2+) or Fe(2+) ion per subunit.</text>
</comment>
<dbReference type="InterPro" id="IPR002481">
    <property type="entry name" value="FUR"/>
</dbReference>
<feature type="binding site" evidence="1">
    <location>
        <position position="116"/>
    </location>
    <ligand>
        <name>Zn(2+)</name>
        <dbReference type="ChEBI" id="CHEBI:29105"/>
    </ligand>
</feature>
<organism evidence="3 4">
    <name type="scientific">Algoriphagus iocasae</name>
    <dbReference type="NCBI Taxonomy" id="1836499"/>
    <lineage>
        <taxon>Bacteria</taxon>
        <taxon>Pseudomonadati</taxon>
        <taxon>Bacteroidota</taxon>
        <taxon>Cytophagia</taxon>
        <taxon>Cytophagales</taxon>
        <taxon>Cyclobacteriaceae</taxon>
        <taxon>Algoriphagus</taxon>
    </lineage>
</organism>
<accession>A0A841MNN9</accession>
<dbReference type="SUPFAM" id="SSF46785">
    <property type="entry name" value="Winged helix' DNA-binding domain"/>
    <property type="match status" value="1"/>
</dbReference>
<dbReference type="GO" id="GO:0003700">
    <property type="term" value="F:DNA-binding transcription factor activity"/>
    <property type="evidence" value="ECO:0007669"/>
    <property type="project" value="InterPro"/>
</dbReference>
<dbReference type="EMBL" id="JACIJO010000001">
    <property type="protein sequence ID" value="MBB6325836.1"/>
    <property type="molecule type" value="Genomic_DNA"/>
</dbReference>